<evidence type="ECO:0000256" key="4">
    <source>
        <dbReference type="ARBA" id="ARBA00022989"/>
    </source>
</evidence>
<accession>A0ABW3VG71</accession>
<sequence length="487" mass="51619">MAAPPQAPGRAPAPPLPTGRGIELLLLAFAAVIVTGALVIVEANQEQEVTTTLLWLGLAYLGLFAVAHLAVRRWAPYADPLILPSVALLNGLGLVMIHRLDLANADRASLLGNAPPSSLVLRQVAWTAIGLALFMLVLWRVRDHRTLARFGYTAGFAGIILLALPGLLPASISQVNGAKLWIRIGGIGIQPGEFAKLLLIVFFATFLVQKRELFTTAGRRFLGMEFPRARDLAPLIVAWGLSVGVLVFESDLGTSLLFFGILLVLLYVATERISWMVIGLVFFVGGAVLAYNLFGHVRVRVQVWLDPFSDFNGNGYQIGQALFGLGTGGVGGTGLGAGRPDLVPFAESDFMWSSLGEELGLIGLASILVIYLVLITRGLRSALAVRDSFGKLLATGLSYAVALQIFVVIGGVTKLIPLTGLTLPFLSYGGSSLVANYALVALLLRISNAARAPLPQRPSVPQAPLAQAATELVQRPAAADEARGAQA</sequence>
<proteinExistence type="predicted"/>
<feature type="transmembrane region" description="Helical" evidence="6">
    <location>
        <begin position="425"/>
        <end position="444"/>
    </location>
</feature>
<evidence type="ECO:0000256" key="5">
    <source>
        <dbReference type="ARBA" id="ARBA00023136"/>
    </source>
</evidence>
<dbReference type="InterPro" id="IPR001182">
    <property type="entry name" value="FtsW/RodA"/>
</dbReference>
<keyword evidence="8" id="KW-1185">Reference proteome</keyword>
<feature type="transmembrane region" description="Helical" evidence="6">
    <location>
        <begin position="359"/>
        <end position="380"/>
    </location>
</feature>
<evidence type="ECO:0000256" key="1">
    <source>
        <dbReference type="ARBA" id="ARBA00004141"/>
    </source>
</evidence>
<comment type="caution">
    <text evidence="7">The sequence shown here is derived from an EMBL/GenBank/DDBJ whole genome shotgun (WGS) entry which is preliminary data.</text>
</comment>
<evidence type="ECO:0000256" key="2">
    <source>
        <dbReference type="ARBA" id="ARBA00022692"/>
    </source>
</evidence>
<name>A0ABW3VG71_9PSEU</name>
<evidence type="ECO:0000313" key="8">
    <source>
        <dbReference type="Proteomes" id="UP001597182"/>
    </source>
</evidence>
<feature type="transmembrane region" description="Helical" evidence="6">
    <location>
        <begin position="180"/>
        <end position="208"/>
    </location>
</feature>
<dbReference type="PANTHER" id="PTHR30474">
    <property type="entry name" value="CELL CYCLE PROTEIN"/>
    <property type="match status" value="1"/>
</dbReference>
<dbReference type="Proteomes" id="UP001597182">
    <property type="component" value="Unassembled WGS sequence"/>
</dbReference>
<feature type="transmembrane region" description="Helical" evidence="6">
    <location>
        <begin position="53"/>
        <end position="70"/>
    </location>
</feature>
<evidence type="ECO:0000256" key="6">
    <source>
        <dbReference type="SAM" id="Phobius"/>
    </source>
</evidence>
<feature type="transmembrane region" description="Helical" evidence="6">
    <location>
        <begin position="150"/>
        <end position="168"/>
    </location>
</feature>
<keyword evidence="5 6" id="KW-0472">Membrane</keyword>
<keyword evidence="4 6" id="KW-1133">Transmembrane helix</keyword>
<feature type="transmembrane region" description="Helical" evidence="6">
    <location>
        <begin position="120"/>
        <end position="138"/>
    </location>
</feature>
<gene>
    <name evidence="7" type="ORF">ACFQ34_10565</name>
</gene>
<keyword evidence="3" id="KW-0133">Cell shape</keyword>
<organism evidence="7 8">
    <name type="scientific">Pseudonocardia benzenivorans</name>
    <dbReference type="NCBI Taxonomy" id="228005"/>
    <lineage>
        <taxon>Bacteria</taxon>
        <taxon>Bacillati</taxon>
        <taxon>Actinomycetota</taxon>
        <taxon>Actinomycetes</taxon>
        <taxon>Pseudonocardiales</taxon>
        <taxon>Pseudonocardiaceae</taxon>
        <taxon>Pseudonocardia</taxon>
    </lineage>
</organism>
<dbReference type="EMBL" id="JBHTMB010000080">
    <property type="protein sequence ID" value="MFD1233725.1"/>
    <property type="molecule type" value="Genomic_DNA"/>
</dbReference>
<evidence type="ECO:0000313" key="7">
    <source>
        <dbReference type="EMBL" id="MFD1233725.1"/>
    </source>
</evidence>
<feature type="transmembrane region" description="Helical" evidence="6">
    <location>
        <begin position="229"/>
        <end position="248"/>
    </location>
</feature>
<reference evidence="8" key="1">
    <citation type="journal article" date="2019" name="Int. J. Syst. Evol. Microbiol.">
        <title>The Global Catalogue of Microorganisms (GCM) 10K type strain sequencing project: providing services to taxonomists for standard genome sequencing and annotation.</title>
        <authorList>
            <consortium name="The Broad Institute Genomics Platform"/>
            <consortium name="The Broad Institute Genome Sequencing Center for Infectious Disease"/>
            <person name="Wu L."/>
            <person name="Ma J."/>
        </authorList>
    </citation>
    <scope>NUCLEOTIDE SEQUENCE [LARGE SCALE GENOMIC DNA]</scope>
    <source>
        <strain evidence="8">CCUG 49018</strain>
    </source>
</reference>
<protein>
    <submittedName>
        <fullName evidence="7">FtsW/RodA/SpoVE family cell cycle protein</fullName>
    </submittedName>
</protein>
<dbReference type="PANTHER" id="PTHR30474:SF3">
    <property type="entry name" value="PEPTIDOGLYCAN GLYCOSYLTRANSFERASE RODA"/>
    <property type="match status" value="1"/>
</dbReference>
<evidence type="ECO:0000256" key="3">
    <source>
        <dbReference type="ARBA" id="ARBA00022960"/>
    </source>
</evidence>
<feature type="transmembrane region" description="Helical" evidence="6">
    <location>
        <begin position="392"/>
        <end position="413"/>
    </location>
</feature>
<dbReference type="Pfam" id="PF01098">
    <property type="entry name" value="FTSW_RODA_SPOVE"/>
    <property type="match status" value="1"/>
</dbReference>
<keyword evidence="2 6" id="KW-0812">Transmembrane</keyword>
<feature type="transmembrane region" description="Helical" evidence="6">
    <location>
        <begin position="277"/>
        <end position="294"/>
    </location>
</feature>
<dbReference type="RefSeq" id="WP_013672335.1">
    <property type="nucleotide sequence ID" value="NZ_BAABKS010000080.1"/>
</dbReference>
<feature type="transmembrane region" description="Helical" evidence="6">
    <location>
        <begin position="21"/>
        <end position="41"/>
    </location>
</feature>
<comment type="subcellular location">
    <subcellularLocation>
        <location evidence="1">Membrane</location>
        <topology evidence="1">Multi-pass membrane protein</topology>
    </subcellularLocation>
</comment>